<dbReference type="EMBL" id="PHNF01000003">
    <property type="protein sequence ID" value="PPE05649.1"/>
    <property type="molecule type" value="Genomic_DNA"/>
</dbReference>
<name>A0A2S5RE87_9MOLU</name>
<organism evidence="6 7">
    <name type="scientific">Mesoplasma corruscae</name>
    <dbReference type="NCBI Taxonomy" id="216874"/>
    <lineage>
        <taxon>Bacteria</taxon>
        <taxon>Bacillati</taxon>
        <taxon>Mycoplasmatota</taxon>
        <taxon>Mollicutes</taxon>
        <taxon>Entomoplasmatales</taxon>
        <taxon>Entomoplasmataceae</taxon>
        <taxon>Mesoplasma</taxon>
    </lineage>
</organism>
<evidence type="ECO:0000256" key="1">
    <source>
        <dbReference type="ARBA" id="ARBA00010838"/>
    </source>
</evidence>
<dbReference type="PRINTS" id="PR00131">
    <property type="entry name" value="GLHYDRLASE1"/>
</dbReference>
<dbReference type="SUPFAM" id="SSF51445">
    <property type="entry name" value="(Trans)glycosidases"/>
    <property type="match status" value="1"/>
</dbReference>
<evidence type="ECO:0000256" key="5">
    <source>
        <dbReference type="RuleBase" id="RU003690"/>
    </source>
</evidence>
<dbReference type="GO" id="GO:0005829">
    <property type="term" value="C:cytosol"/>
    <property type="evidence" value="ECO:0007669"/>
    <property type="project" value="TreeGrafter"/>
</dbReference>
<keyword evidence="2" id="KW-0378">Hydrolase</keyword>
<dbReference type="PROSITE" id="PS00572">
    <property type="entry name" value="GLYCOSYL_HYDROL_F1_1"/>
    <property type="match status" value="1"/>
</dbReference>
<reference evidence="6 7" key="1">
    <citation type="submission" date="2017-11" db="EMBL/GenBank/DDBJ databases">
        <title>Genome sequence of Mesoplasma corruscae ELCA-2 (ATCC 49579).</title>
        <authorList>
            <person name="Lo W.-S."/>
            <person name="Kuo C.-H."/>
        </authorList>
    </citation>
    <scope>NUCLEOTIDE SEQUENCE [LARGE SCALE GENOMIC DNA]</scope>
    <source>
        <strain evidence="6 7">ELCA-2</strain>
    </source>
</reference>
<sequence>MYKNNKDFLWGGATSACQIEGGYDIGGKSLTISEMRPFNPKLNRKNLSEVFAYNKQDYIDSIKNDKGLHYPKRYGINFYNNYKEDIALFKESGMNVFRLSISWARFFPKGDEENPCKEAIEFYKNVFTECHKNSIEPVVTIEHSDLPYSIIEKYNGWLNPVTIKLFMKLVKVLFKEFNQYVKYWMPFNEINTVLMAPDSGAGIFREDFKNEHEYLQASYQSLHHKFIAQAEVVKLAHSDYKNIHIGCMVANISTYPIDCNPINVLENEKYQQLMKYFFFDVMAKGFYPTYMLKYFKNNSIVLDISDYDLNLLKENTVDFISFSYYSSGTMGQKNEEVNSSNLVLLGKNPFLKETEWGWQIDPIGLRITLNDLWNRYNLPLFISENGIGVLEELNSDETVDDYYRIDYLKSHIKQLLLAIEDGVDLFGYTMWTPIDVVSASTNEMSKRYGMIYVDYDDYHKGTGKRYKKSSFHWFKNFRKTGKL</sequence>
<accession>A0A2S5RE87</accession>
<dbReference type="Gene3D" id="3.20.20.80">
    <property type="entry name" value="Glycosidases"/>
    <property type="match status" value="1"/>
</dbReference>
<proteinExistence type="inferred from homology"/>
<evidence type="ECO:0000256" key="4">
    <source>
        <dbReference type="PROSITE-ProRule" id="PRU10055"/>
    </source>
</evidence>
<dbReference type="InterPro" id="IPR017853">
    <property type="entry name" value="GH"/>
</dbReference>
<dbReference type="AlphaFoldDB" id="A0A2S5RE87"/>
<dbReference type="OrthoDB" id="391810at2"/>
<dbReference type="PANTHER" id="PTHR10353:SF122">
    <property type="entry name" value="6-PHOSPHO-BETA-GLUCOSIDASE ASCB-RELATED"/>
    <property type="match status" value="1"/>
</dbReference>
<dbReference type="Pfam" id="PF00232">
    <property type="entry name" value="Glyco_hydro_1"/>
    <property type="match status" value="1"/>
</dbReference>
<evidence type="ECO:0000313" key="7">
    <source>
        <dbReference type="Proteomes" id="UP000239785"/>
    </source>
</evidence>
<dbReference type="Proteomes" id="UP000239785">
    <property type="component" value="Unassembled WGS sequence"/>
</dbReference>
<dbReference type="RefSeq" id="WP_104208201.1">
    <property type="nucleotide sequence ID" value="NZ_PHNF01000003.1"/>
</dbReference>
<dbReference type="GO" id="GO:0008422">
    <property type="term" value="F:beta-glucosidase activity"/>
    <property type="evidence" value="ECO:0007669"/>
    <property type="project" value="TreeGrafter"/>
</dbReference>
<keyword evidence="3" id="KW-0326">Glycosidase</keyword>
<feature type="active site" description="Nucleophile" evidence="4">
    <location>
        <position position="384"/>
    </location>
</feature>
<protein>
    <submittedName>
        <fullName evidence="6">6-phospho-beta-glucosidase</fullName>
    </submittedName>
</protein>
<comment type="similarity">
    <text evidence="1 5">Belongs to the glycosyl hydrolase 1 family.</text>
</comment>
<dbReference type="GO" id="GO:0016052">
    <property type="term" value="P:carbohydrate catabolic process"/>
    <property type="evidence" value="ECO:0007669"/>
    <property type="project" value="TreeGrafter"/>
</dbReference>
<dbReference type="FunFam" id="3.20.20.80:FF:000004">
    <property type="entry name" value="Beta-glucosidase 6-phospho-beta-glucosidase"/>
    <property type="match status" value="1"/>
</dbReference>
<gene>
    <name evidence="6" type="primary">bglA</name>
    <name evidence="6" type="ORF">MCORR_v1c06760</name>
</gene>
<evidence type="ECO:0000256" key="2">
    <source>
        <dbReference type="ARBA" id="ARBA00022801"/>
    </source>
</evidence>
<evidence type="ECO:0000256" key="3">
    <source>
        <dbReference type="ARBA" id="ARBA00023295"/>
    </source>
</evidence>
<dbReference type="InterPro" id="IPR001360">
    <property type="entry name" value="Glyco_hydro_1"/>
</dbReference>
<keyword evidence="7" id="KW-1185">Reference proteome</keyword>
<comment type="caution">
    <text evidence="6">The sequence shown here is derived from an EMBL/GenBank/DDBJ whole genome shotgun (WGS) entry which is preliminary data.</text>
</comment>
<dbReference type="PANTHER" id="PTHR10353">
    <property type="entry name" value="GLYCOSYL HYDROLASE"/>
    <property type="match status" value="1"/>
</dbReference>
<evidence type="ECO:0000313" key="6">
    <source>
        <dbReference type="EMBL" id="PPE05649.1"/>
    </source>
</evidence>
<dbReference type="InterPro" id="IPR018120">
    <property type="entry name" value="Glyco_hydro_1_AS"/>
</dbReference>